<gene>
    <name evidence="3" type="ORF">PHJA_001814000</name>
</gene>
<keyword evidence="4" id="KW-1185">Reference proteome</keyword>
<sequence length="511" mass="55353">MAIMSRLFLSAFVLLLLTLSEGAPRRPKKVKCKDRKFPACFREDLYCPATCPRDCFADCSSCQAVCTPPPPPPPPPPPRPRRVRCRDRDYRETCNKDLFCPAACPKTCVADCATCQPVCSLPPVYGPPPPPEVVVTPSPPPPPPVVDPSPPPPPPVVDPSPPPPPPVVDPSPPPPPPVVDPSPPPPPPVVDPSPPSPSLPPVTPSPPPDSSEAAGGKRVRCKNRSYPSCYYREHRCPAACPGSCEVDCVTCSPVCNCNMPGAVCQDPRFIGADGITFYFHGKKEKDFCIVSDTNLHINAHFIGKRNENMGRDFTWVQSLGILFENHQILVGAKKTATWHDAVDRLELSYDGQSISLAEQEGAKWESNSSPGVIVTRSRDTNAVVIEVEGNFRIKASVVPITEKESRIHKYGITDEDCFAHLDLGFKFYSLSDSVNGVLGQTYAADYVSRVKMGVDMPVLGGQREFATSSLFSTDCDVARFNGTQLNSSNDFGYANLDCASGLDGRGVVCKR</sequence>
<feature type="signal peptide" evidence="2">
    <location>
        <begin position="1"/>
        <end position="22"/>
    </location>
</feature>
<proteinExistence type="predicted"/>
<feature type="chain" id="PRO_5032576953" evidence="2">
    <location>
        <begin position="23"/>
        <end position="511"/>
    </location>
</feature>
<dbReference type="EMBL" id="BMAC01000452">
    <property type="protein sequence ID" value="GFP96699.1"/>
    <property type="molecule type" value="Genomic_DNA"/>
</dbReference>
<dbReference type="PRINTS" id="PR01217">
    <property type="entry name" value="PRICHEXTENSN"/>
</dbReference>
<feature type="compositionally biased region" description="Pro residues" evidence="1">
    <location>
        <begin position="134"/>
        <end position="209"/>
    </location>
</feature>
<dbReference type="Pfam" id="PF06830">
    <property type="entry name" value="Root_cap"/>
    <property type="match status" value="1"/>
</dbReference>
<feature type="region of interest" description="Disordered" evidence="1">
    <location>
        <begin position="134"/>
        <end position="218"/>
    </location>
</feature>
<protein>
    <submittedName>
        <fullName evidence="3">Uncharacterized protein</fullName>
    </submittedName>
</protein>
<keyword evidence="2" id="KW-0732">Signal</keyword>
<dbReference type="InterPro" id="IPR009646">
    <property type="entry name" value="Root_cap"/>
</dbReference>
<evidence type="ECO:0000256" key="1">
    <source>
        <dbReference type="SAM" id="MobiDB-lite"/>
    </source>
</evidence>
<accession>A0A830CC04</accession>
<evidence type="ECO:0000313" key="3">
    <source>
        <dbReference type="EMBL" id="GFP96699.1"/>
    </source>
</evidence>
<dbReference type="OrthoDB" id="2012132at2759"/>
<dbReference type="AlphaFoldDB" id="A0A830CC04"/>
<dbReference type="PANTHER" id="PTHR31656">
    <property type="entry name" value="ROOT CAP DOMAIN-CONTAINING PROTEIN"/>
    <property type="match status" value="1"/>
</dbReference>
<evidence type="ECO:0000256" key="2">
    <source>
        <dbReference type="SAM" id="SignalP"/>
    </source>
</evidence>
<name>A0A830CC04_9LAMI</name>
<reference evidence="3" key="1">
    <citation type="submission" date="2020-07" db="EMBL/GenBank/DDBJ databases">
        <title>Ethylene signaling mediates host invasion by parasitic plants.</title>
        <authorList>
            <person name="Yoshida S."/>
        </authorList>
    </citation>
    <scope>NUCLEOTIDE SEQUENCE</scope>
    <source>
        <strain evidence="3">Okayama</strain>
    </source>
</reference>
<evidence type="ECO:0000313" key="4">
    <source>
        <dbReference type="Proteomes" id="UP000653305"/>
    </source>
</evidence>
<organism evidence="3 4">
    <name type="scientific">Phtheirospermum japonicum</name>
    <dbReference type="NCBI Taxonomy" id="374723"/>
    <lineage>
        <taxon>Eukaryota</taxon>
        <taxon>Viridiplantae</taxon>
        <taxon>Streptophyta</taxon>
        <taxon>Embryophyta</taxon>
        <taxon>Tracheophyta</taxon>
        <taxon>Spermatophyta</taxon>
        <taxon>Magnoliopsida</taxon>
        <taxon>eudicotyledons</taxon>
        <taxon>Gunneridae</taxon>
        <taxon>Pentapetalae</taxon>
        <taxon>asterids</taxon>
        <taxon>lamiids</taxon>
        <taxon>Lamiales</taxon>
        <taxon>Orobanchaceae</taxon>
        <taxon>Orobanchaceae incertae sedis</taxon>
        <taxon>Phtheirospermum</taxon>
    </lineage>
</organism>
<comment type="caution">
    <text evidence="3">The sequence shown here is derived from an EMBL/GenBank/DDBJ whole genome shotgun (WGS) entry which is preliminary data.</text>
</comment>
<dbReference type="Proteomes" id="UP000653305">
    <property type="component" value="Unassembled WGS sequence"/>
</dbReference>